<evidence type="ECO:0000256" key="3">
    <source>
        <dbReference type="ARBA" id="ARBA00022588"/>
    </source>
</evidence>
<evidence type="ECO:0000256" key="6">
    <source>
        <dbReference type="ARBA" id="ARBA00022734"/>
    </source>
</evidence>
<feature type="domain" description="Fibrinogen C-terminal" evidence="15">
    <location>
        <begin position="358"/>
        <end position="475"/>
    </location>
</feature>
<dbReference type="InterPro" id="IPR008160">
    <property type="entry name" value="Collagen"/>
</dbReference>
<evidence type="ECO:0000256" key="2">
    <source>
        <dbReference type="ARBA" id="ARBA00022525"/>
    </source>
</evidence>
<evidence type="ECO:0000256" key="10">
    <source>
        <dbReference type="ARBA" id="ARBA00023119"/>
    </source>
</evidence>
<sequence>MGRAALKTLLSLLCLAATVCQAQDTCPEVSLVGFNSIDKLSILRGSPGIPGATGPKGEPGNAGMKGERGPPGIPGKVGKTGPKGAKNCKELLARGIRMSGWYTIYPSDCKGMTVLCDMHTDGGGWIVFQRRADGSVDFYRDWNTYKRGFGSQLSEFWLGNDNIHLLTSLGPNELRVDLRDFDNKYEFATFSSFKVTGETETYRLIIGPFVNGTAGDSLMAQNGMMFSTHDRDNDWSSTNCAEVSKGAWWYRDCHWSNLNGLYLKGAHESYGVNWISSKGDRFPLKPTGGFDGMEKGSLGSLSGTLFYYLRRHIDRNQLGSPGIPGATGPRGDQGNAGTRGERGPPGIPGKVGKTGPKGRNELRVDLRDFDDNYEFATFSSFRITGETEKYTLIVGPFVNGTAGDSLMEHNGMMFSTHDRDNDVSSLNCAEAFKGAWWYKDCHASNLNGLYLKGVHESYANGVNWKSSKGDRFPLKPTGGFDGMEKVSLGSLFGTLFYYFRRHIDRNQLEVNLVGFNSTDKLSILQGCPGIPGATGPRGDPGNAGTRGEQGPLGIPGKEGKTGPKGAKNCKELLARGNIMSGWYTIYPRDCKAMTVLCDMDTDGGGWIVFQRRADGSVDFYRDWYSYKRGFGSQLSEFWLGNDHIHLLTSLGPNELRVDLRDFDNNDVFATFSSFRITGEVEKYTLIIGPFLKGTAEVRVVGLNGTEKLTIVQGCPGIPGAIGPRGDQGTAGNTGELGPPGFPGKAGKAGRKGAKNCKELLARGNIMSDWYTIYPRDCNAMTVLCDMDTDGGGWITSLPVPYSPVLPHKAIETNNAVVDGLDPVMIPGAAFCPRVVRPQYSNKGCYSLDEVIDSELPSQSIIWSRFLIGRSGRNELRVDLRDFGTNYQFALFSSFKITGENEKYKLILGDFVNGTAEVRIVGLSGSDKLAVLQGCPGFPGAAGPKGDPGVAGMRGERGPPGIPGKAGQTGPKGEEELDNIQCQKGAKNCKELLARGYTLSGWYTIYPHDCNAMTVLCDMDTDGGGWIVFQRRVDGSVDFYRDWNSYKRGFGSQLSEFWLGNDNIHLLTSLGKDITLAIDTGYRVVEGTNELRVDLGDFDNKYQFATFGSFKITGETEKYKLILGPFVNGTAGDSLTLQNNMPFTTQDRDNDRYSGNCATSFKGAWWYKECHWSNLNGLYLRGAHESYADGVNWKTGKGHKYSYKMSEMKFRPV</sequence>
<feature type="domain" description="Fibrinogen C-terminal" evidence="15">
    <location>
        <begin position="560"/>
        <end position="695"/>
    </location>
</feature>
<evidence type="ECO:0000256" key="13">
    <source>
        <dbReference type="SAM" id="MobiDB-lite"/>
    </source>
</evidence>
<dbReference type="InterPro" id="IPR002181">
    <property type="entry name" value="Fibrinogen_a/b/g_C_dom"/>
</dbReference>
<dbReference type="STRING" id="8469.M7AUK7"/>
<evidence type="ECO:0000313" key="16">
    <source>
        <dbReference type="EMBL" id="EMP28399.1"/>
    </source>
</evidence>
<dbReference type="GO" id="GO:0005102">
    <property type="term" value="F:signaling receptor binding"/>
    <property type="evidence" value="ECO:0007669"/>
    <property type="project" value="TreeGrafter"/>
</dbReference>
<dbReference type="GO" id="GO:0030246">
    <property type="term" value="F:carbohydrate binding"/>
    <property type="evidence" value="ECO:0007669"/>
    <property type="project" value="UniProtKB-KW"/>
</dbReference>
<feature type="signal peptide" evidence="14">
    <location>
        <begin position="1"/>
        <end position="22"/>
    </location>
</feature>
<accession>M7AUK7</accession>
<dbReference type="SUPFAM" id="SSF56496">
    <property type="entry name" value="Fibrinogen C-terminal domain-like"/>
    <property type="match status" value="6"/>
</dbReference>
<dbReference type="Proteomes" id="UP000031443">
    <property type="component" value="Unassembled WGS sequence"/>
</dbReference>
<feature type="chain" id="PRO_5004079505" evidence="14">
    <location>
        <begin position="23"/>
        <end position="1212"/>
    </location>
</feature>
<dbReference type="GO" id="GO:0001867">
    <property type="term" value="P:complement activation, lectin pathway"/>
    <property type="evidence" value="ECO:0007669"/>
    <property type="project" value="TreeGrafter"/>
</dbReference>
<keyword evidence="7" id="KW-0677">Repeat</keyword>
<dbReference type="eggNOG" id="KOG2579">
    <property type="taxonomic scope" value="Eukaryota"/>
</dbReference>
<dbReference type="GO" id="GO:0003823">
    <property type="term" value="F:antigen binding"/>
    <property type="evidence" value="ECO:0007669"/>
    <property type="project" value="TreeGrafter"/>
</dbReference>
<dbReference type="GO" id="GO:0046872">
    <property type="term" value="F:metal ion binding"/>
    <property type="evidence" value="ECO:0007669"/>
    <property type="project" value="UniProtKB-KW"/>
</dbReference>
<dbReference type="InterPro" id="IPR036056">
    <property type="entry name" value="Fibrinogen-like_C"/>
</dbReference>
<gene>
    <name evidence="16" type="ORF">UY3_14487</name>
</gene>
<dbReference type="PROSITE" id="PS00514">
    <property type="entry name" value="FIBRINOGEN_C_1"/>
    <property type="match status" value="3"/>
</dbReference>
<dbReference type="PANTHER" id="PTHR19143:SF433">
    <property type="entry name" value="FICOLIN-2"/>
    <property type="match status" value="1"/>
</dbReference>
<dbReference type="PROSITE" id="PS51406">
    <property type="entry name" value="FIBRINOGEN_C_2"/>
    <property type="match status" value="5"/>
</dbReference>
<dbReference type="PANTHER" id="PTHR19143">
    <property type="entry name" value="FIBRINOGEN/TENASCIN/ANGIOPOEITIN"/>
    <property type="match status" value="1"/>
</dbReference>
<evidence type="ECO:0000256" key="7">
    <source>
        <dbReference type="ARBA" id="ARBA00022737"/>
    </source>
</evidence>
<keyword evidence="9" id="KW-0391">Immunity</keyword>
<feature type="region of interest" description="Disordered" evidence="13">
    <location>
        <begin position="46"/>
        <end position="82"/>
    </location>
</feature>
<name>M7AUK7_CHEMY</name>
<feature type="domain" description="Fibrinogen C-terminal" evidence="15">
    <location>
        <begin position="747"/>
        <end position="795"/>
    </location>
</feature>
<evidence type="ECO:0000259" key="15">
    <source>
        <dbReference type="PROSITE" id="PS51406"/>
    </source>
</evidence>
<dbReference type="GO" id="GO:0097367">
    <property type="term" value="F:carbohydrate derivative binding"/>
    <property type="evidence" value="ECO:0007669"/>
    <property type="project" value="TreeGrafter"/>
</dbReference>
<dbReference type="SMART" id="SM00186">
    <property type="entry name" value="FBG"/>
    <property type="match status" value="4"/>
</dbReference>
<keyword evidence="6" id="KW-0430">Lectin</keyword>
<keyword evidence="2" id="KW-0964">Secreted</keyword>
<dbReference type="AlphaFoldDB" id="M7AUK7"/>
<comment type="subcellular location">
    <subcellularLocation>
        <location evidence="1">Secreted</location>
    </subcellularLocation>
</comment>
<keyword evidence="10" id="KW-0176">Collagen</keyword>
<dbReference type="GO" id="GO:0005615">
    <property type="term" value="C:extracellular space"/>
    <property type="evidence" value="ECO:0007669"/>
    <property type="project" value="TreeGrafter"/>
</dbReference>
<keyword evidence="11" id="KW-1015">Disulfide bond</keyword>
<feature type="region of interest" description="Disordered" evidence="13">
    <location>
        <begin position="532"/>
        <end position="564"/>
    </location>
</feature>
<keyword evidence="8" id="KW-0106">Calcium</keyword>
<keyword evidence="12" id="KW-0325">Glycoprotein</keyword>
<evidence type="ECO:0000313" key="17">
    <source>
        <dbReference type="Proteomes" id="UP000031443"/>
    </source>
</evidence>
<evidence type="ECO:0000256" key="14">
    <source>
        <dbReference type="SAM" id="SignalP"/>
    </source>
</evidence>
<feature type="region of interest" description="Disordered" evidence="13">
    <location>
        <begin position="318"/>
        <end position="359"/>
    </location>
</feature>
<dbReference type="Pfam" id="PF00147">
    <property type="entry name" value="Fibrinogen_C"/>
    <property type="match status" value="6"/>
</dbReference>
<reference evidence="17" key="1">
    <citation type="journal article" date="2013" name="Nat. Genet.">
        <title>The draft genomes of soft-shell turtle and green sea turtle yield insights into the development and evolution of the turtle-specific body plan.</title>
        <authorList>
            <person name="Wang Z."/>
            <person name="Pascual-Anaya J."/>
            <person name="Zadissa A."/>
            <person name="Li W."/>
            <person name="Niimura Y."/>
            <person name="Huang Z."/>
            <person name="Li C."/>
            <person name="White S."/>
            <person name="Xiong Z."/>
            <person name="Fang D."/>
            <person name="Wang B."/>
            <person name="Ming Y."/>
            <person name="Chen Y."/>
            <person name="Zheng Y."/>
            <person name="Kuraku S."/>
            <person name="Pignatelli M."/>
            <person name="Herrero J."/>
            <person name="Beal K."/>
            <person name="Nozawa M."/>
            <person name="Li Q."/>
            <person name="Wang J."/>
            <person name="Zhang H."/>
            <person name="Yu L."/>
            <person name="Shigenobu S."/>
            <person name="Wang J."/>
            <person name="Liu J."/>
            <person name="Flicek P."/>
            <person name="Searle S."/>
            <person name="Wang J."/>
            <person name="Kuratani S."/>
            <person name="Yin Y."/>
            <person name="Aken B."/>
            <person name="Zhang G."/>
            <person name="Irie N."/>
        </authorList>
    </citation>
    <scope>NUCLEOTIDE SEQUENCE [LARGE SCALE GENOMIC DNA]</scope>
</reference>
<proteinExistence type="predicted"/>
<dbReference type="InterPro" id="IPR050373">
    <property type="entry name" value="Fibrinogen_C-term_domain"/>
</dbReference>
<organism evidence="16 17">
    <name type="scientific">Chelonia mydas</name>
    <name type="common">Green sea-turtle</name>
    <name type="synonym">Chelonia agassizi</name>
    <dbReference type="NCBI Taxonomy" id="8469"/>
    <lineage>
        <taxon>Eukaryota</taxon>
        <taxon>Metazoa</taxon>
        <taxon>Chordata</taxon>
        <taxon>Craniata</taxon>
        <taxon>Vertebrata</taxon>
        <taxon>Euteleostomi</taxon>
        <taxon>Archelosauria</taxon>
        <taxon>Testudinata</taxon>
        <taxon>Testudines</taxon>
        <taxon>Cryptodira</taxon>
        <taxon>Durocryptodira</taxon>
        <taxon>Americhelydia</taxon>
        <taxon>Chelonioidea</taxon>
        <taxon>Cheloniidae</taxon>
        <taxon>Chelonia</taxon>
    </lineage>
</organism>
<dbReference type="FunFam" id="3.90.215.10:FF:000001">
    <property type="entry name" value="Tenascin isoform 1"/>
    <property type="match status" value="2"/>
</dbReference>
<evidence type="ECO:0000256" key="12">
    <source>
        <dbReference type="ARBA" id="ARBA00023180"/>
    </source>
</evidence>
<dbReference type="Pfam" id="PF01391">
    <property type="entry name" value="Collagen"/>
    <property type="match status" value="4"/>
</dbReference>
<protein>
    <submittedName>
        <fullName evidence="16">Ficolin-1</fullName>
    </submittedName>
</protein>
<dbReference type="Gene3D" id="3.90.215.10">
    <property type="entry name" value="Gamma Fibrinogen, chain A, domain 1"/>
    <property type="match status" value="6"/>
</dbReference>
<feature type="domain" description="Fibrinogen C-terminal" evidence="15">
    <location>
        <begin position="979"/>
        <end position="1212"/>
    </location>
</feature>
<keyword evidence="5 14" id="KW-0732">Signal</keyword>
<keyword evidence="17" id="KW-1185">Reference proteome</keyword>
<dbReference type="CDD" id="cd00087">
    <property type="entry name" value="FReD"/>
    <property type="match status" value="2"/>
</dbReference>
<dbReference type="InterPro" id="IPR014716">
    <property type="entry name" value="Fibrinogen_a/b/g_C_1"/>
</dbReference>
<dbReference type="NCBIfam" id="NF040941">
    <property type="entry name" value="GGGWT_bact"/>
    <property type="match status" value="3"/>
</dbReference>
<evidence type="ECO:0000256" key="4">
    <source>
        <dbReference type="ARBA" id="ARBA00022723"/>
    </source>
</evidence>
<evidence type="ECO:0000256" key="11">
    <source>
        <dbReference type="ARBA" id="ARBA00023157"/>
    </source>
</evidence>
<dbReference type="EMBL" id="KB563898">
    <property type="protein sequence ID" value="EMP28399.1"/>
    <property type="molecule type" value="Genomic_DNA"/>
</dbReference>
<dbReference type="InterPro" id="IPR020837">
    <property type="entry name" value="Fibrinogen_CS"/>
</dbReference>
<evidence type="ECO:0000256" key="5">
    <source>
        <dbReference type="ARBA" id="ARBA00022729"/>
    </source>
</evidence>
<dbReference type="GO" id="GO:0005581">
    <property type="term" value="C:collagen trimer"/>
    <property type="evidence" value="ECO:0007669"/>
    <property type="project" value="UniProtKB-KW"/>
</dbReference>
<feature type="domain" description="Fibrinogen C-terminal" evidence="15">
    <location>
        <begin position="79"/>
        <end position="285"/>
    </location>
</feature>
<evidence type="ECO:0000256" key="1">
    <source>
        <dbReference type="ARBA" id="ARBA00004613"/>
    </source>
</evidence>
<evidence type="ECO:0000256" key="8">
    <source>
        <dbReference type="ARBA" id="ARBA00022837"/>
    </source>
</evidence>
<evidence type="ECO:0000256" key="9">
    <source>
        <dbReference type="ARBA" id="ARBA00022859"/>
    </source>
</evidence>
<keyword evidence="4" id="KW-0479">Metal-binding</keyword>
<keyword evidence="3" id="KW-0399">Innate immunity</keyword>